<sequence>MKPCCMPSHEPTRAPRHVPWPITGTGGAASTAGMVRLPGGEFLMGADDAEGFADDGEGPVRPVRLAPFRIDVHAVTNDAFAEFVAATGHRTDAERFGWSYVFAGFLPAALRRSARRPERTPWWCGAEGAMWSRPEGPGSTLDGRGDHPVVHVSWHDAAAYAAWSGKRLPTEAEWEYAARGGLEQKRYPWGDELDPDGEYRCDIWRGTFPAKNTAADGYRGTAPVDAFEPNGFGLFNTSGNVWEWCADWWRTEHGTERPLVDPTGPATGHDKVIRGGSHMCHASYCNRYRVAARSANSPDSSSGHAGFRCVASA</sequence>
<name>A0ABS5KJ22_9ACTN</name>
<evidence type="ECO:0000313" key="3">
    <source>
        <dbReference type="EMBL" id="MBS2545900.1"/>
    </source>
</evidence>
<evidence type="ECO:0000256" key="1">
    <source>
        <dbReference type="SAM" id="MobiDB-lite"/>
    </source>
</evidence>
<dbReference type="SUPFAM" id="SSF56436">
    <property type="entry name" value="C-type lectin-like"/>
    <property type="match status" value="1"/>
</dbReference>
<dbReference type="EMBL" id="JAAFYZ010000007">
    <property type="protein sequence ID" value="MBS2545900.1"/>
    <property type="molecule type" value="Genomic_DNA"/>
</dbReference>
<comment type="caution">
    <text evidence="3">The sequence shown here is derived from an EMBL/GenBank/DDBJ whole genome shotgun (WGS) entry which is preliminary data.</text>
</comment>
<proteinExistence type="predicted"/>
<dbReference type="InterPro" id="IPR051043">
    <property type="entry name" value="Sulfatase_Mod_Factor_Kinase"/>
</dbReference>
<accession>A0ABS5KJ22</accession>
<dbReference type="PANTHER" id="PTHR23150:SF19">
    <property type="entry name" value="FORMYLGLYCINE-GENERATING ENZYME"/>
    <property type="match status" value="1"/>
</dbReference>
<dbReference type="InterPro" id="IPR042095">
    <property type="entry name" value="SUMF_sf"/>
</dbReference>
<feature type="region of interest" description="Disordered" evidence="1">
    <location>
        <begin position="1"/>
        <end position="21"/>
    </location>
</feature>
<dbReference type="InterPro" id="IPR016187">
    <property type="entry name" value="CTDL_fold"/>
</dbReference>
<dbReference type="PANTHER" id="PTHR23150">
    <property type="entry name" value="SULFATASE MODIFYING FACTOR 1, 2"/>
    <property type="match status" value="1"/>
</dbReference>
<dbReference type="Pfam" id="PF03781">
    <property type="entry name" value="FGE-sulfatase"/>
    <property type="match status" value="1"/>
</dbReference>
<dbReference type="InterPro" id="IPR005532">
    <property type="entry name" value="SUMF_dom"/>
</dbReference>
<evidence type="ECO:0000313" key="4">
    <source>
        <dbReference type="Proteomes" id="UP000730482"/>
    </source>
</evidence>
<organism evidence="3 4">
    <name type="scientific">Catenulispora pinistramenti</name>
    <dbReference type="NCBI Taxonomy" id="2705254"/>
    <lineage>
        <taxon>Bacteria</taxon>
        <taxon>Bacillati</taxon>
        <taxon>Actinomycetota</taxon>
        <taxon>Actinomycetes</taxon>
        <taxon>Catenulisporales</taxon>
        <taxon>Catenulisporaceae</taxon>
        <taxon>Catenulispora</taxon>
    </lineage>
</organism>
<gene>
    <name evidence="3" type="ORF">KGQ19_03365</name>
</gene>
<keyword evidence="4" id="KW-1185">Reference proteome</keyword>
<dbReference type="Proteomes" id="UP000730482">
    <property type="component" value="Unassembled WGS sequence"/>
</dbReference>
<evidence type="ECO:0000259" key="2">
    <source>
        <dbReference type="Pfam" id="PF03781"/>
    </source>
</evidence>
<reference evidence="3 4" key="1">
    <citation type="submission" date="2020-02" db="EMBL/GenBank/DDBJ databases">
        <title>Acidophilic actinobacteria isolated from forest soil.</title>
        <authorList>
            <person name="Golinska P."/>
        </authorList>
    </citation>
    <scope>NUCLEOTIDE SEQUENCE [LARGE SCALE GENOMIC DNA]</scope>
    <source>
        <strain evidence="3 4">NL8</strain>
    </source>
</reference>
<protein>
    <submittedName>
        <fullName evidence="3">Formylglycine-generating enzyme family protein</fullName>
    </submittedName>
</protein>
<feature type="domain" description="Sulfatase-modifying factor enzyme-like" evidence="2">
    <location>
        <begin position="31"/>
        <end position="310"/>
    </location>
</feature>
<dbReference type="Gene3D" id="3.90.1580.10">
    <property type="entry name" value="paralog of FGE (formylglycine-generating enzyme)"/>
    <property type="match status" value="1"/>
</dbReference>